<feature type="transmembrane region" description="Helical" evidence="2">
    <location>
        <begin position="45"/>
        <end position="65"/>
    </location>
</feature>
<proteinExistence type="predicted"/>
<dbReference type="Proteomes" id="UP000234198">
    <property type="component" value="Unassembled WGS sequence"/>
</dbReference>
<evidence type="ECO:0000313" key="3">
    <source>
        <dbReference type="EMBL" id="PKY64769.1"/>
    </source>
</evidence>
<sequence length="236" mass="24807">MTKEKTTTRENLLVCAIIIAFMSLNIVLGSFFSPRSWAPAVVTAAASYLIIFIVVAAAAGIRFLYRDWKTPPRHGVGHPSATLPANLTGPTPTPARAQAASRERPAAPTPPGNFATIDGAISYAQQSGFSIINLFAEHTPLNDFREAVGAEIIYLVLSHIAELDKNASVTVTGSAMDGALTLTISALTPEASVLGARRMGEIRALIDSVSGSVETNEQVGAWSLTAHIPAAEDTPA</sequence>
<dbReference type="RefSeq" id="WP_009053982.1">
    <property type="nucleotide sequence ID" value="NZ_PKKM01000004.1"/>
</dbReference>
<accession>A0A2I1I112</accession>
<protein>
    <submittedName>
        <fullName evidence="3">Uncharacterized protein</fullName>
    </submittedName>
</protein>
<organism evidence="3 4">
    <name type="scientific">Schaalia odontolytica</name>
    <dbReference type="NCBI Taxonomy" id="1660"/>
    <lineage>
        <taxon>Bacteria</taxon>
        <taxon>Bacillati</taxon>
        <taxon>Actinomycetota</taxon>
        <taxon>Actinomycetes</taxon>
        <taxon>Actinomycetales</taxon>
        <taxon>Actinomycetaceae</taxon>
        <taxon>Schaalia</taxon>
    </lineage>
</organism>
<evidence type="ECO:0000313" key="4">
    <source>
        <dbReference type="Proteomes" id="UP000234198"/>
    </source>
</evidence>
<comment type="caution">
    <text evidence="3">The sequence shown here is derived from an EMBL/GenBank/DDBJ whole genome shotgun (WGS) entry which is preliminary data.</text>
</comment>
<gene>
    <name evidence="3" type="ORF">CYJ22_03165</name>
</gene>
<reference evidence="3 4" key="1">
    <citation type="submission" date="2017-12" db="EMBL/GenBank/DDBJ databases">
        <title>Phylogenetic diversity of female urinary microbiome.</title>
        <authorList>
            <person name="Thomas-White K."/>
            <person name="Wolfe A.J."/>
        </authorList>
    </citation>
    <scope>NUCLEOTIDE SEQUENCE [LARGE SCALE GENOMIC DNA]</scope>
    <source>
        <strain evidence="3 4">UMB0018</strain>
    </source>
</reference>
<feature type="transmembrane region" description="Helical" evidence="2">
    <location>
        <begin position="12"/>
        <end position="33"/>
    </location>
</feature>
<keyword evidence="2" id="KW-1133">Transmembrane helix</keyword>
<name>A0A2I1I112_9ACTO</name>
<feature type="region of interest" description="Disordered" evidence="1">
    <location>
        <begin position="75"/>
        <end position="111"/>
    </location>
</feature>
<dbReference type="EMBL" id="PKKM01000004">
    <property type="protein sequence ID" value="PKY64769.1"/>
    <property type="molecule type" value="Genomic_DNA"/>
</dbReference>
<evidence type="ECO:0000256" key="2">
    <source>
        <dbReference type="SAM" id="Phobius"/>
    </source>
</evidence>
<dbReference type="AlphaFoldDB" id="A0A2I1I112"/>
<keyword evidence="2" id="KW-0472">Membrane</keyword>
<evidence type="ECO:0000256" key="1">
    <source>
        <dbReference type="SAM" id="MobiDB-lite"/>
    </source>
</evidence>
<keyword evidence="2" id="KW-0812">Transmembrane</keyword>